<dbReference type="AlphaFoldDB" id="D0LX72"/>
<sequence length="514" mass="56215">MNRVMTRYRGVRCRTLAAYLAFAMLLALAAPARAQQIDVELSVQDSPPIENEDGDKEWAPPTFRAVIIGAIPGLAAEQFVLRQEDAKEPFETPADKVKSYTESDDRMALVVLIQGDERWMGNETYLDEEDPDRLVGAYVGLGPSLDALATAGPPGSRAGLLIYAAGKAEPRQAMGEATQLSASALGQQKDYATNIGIPLLVGLDEAINIFDQHPGYRKILVVVGDGTGQEEDISAGLKDRVDKLKQRKVETFTIHYESIASGSPVGQNNMKKLGYTEAKHATSRDNFDAFAKQFVEYIGARYYATFPACNSKEPRTCFEMDNEIRDFVVIAGDIESDILSVKTPGPPPKEEESSLWWLWLLLGLLAVVLIVVIVVKVRNRPPPEPVFVPAMEVPMPEPGPGPKTMAIDTGLNSGGLPMVGWIVPLTGPNQFQTFKLMSGVTKMGSGHDCNVVIDDQFMSHYHAEIVASPMGFTLKDGGSTNGTYVNDRRVSTHELVDNDMLTMGKTNFKFKSIN</sequence>
<dbReference type="HOGENOM" id="CLU_529733_0_0_7"/>
<evidence type="ECO:0000313" key="5">
    <source>
        <dbReference type="Proteomes" id="UP000001880"/>
    </source>
</evidence>
<dbReference type="InterPro" id="IPR000253">
    <property type="entry name" value="FHA_dom"/>
</dbReference>
<dbReference type="OrthoDB" id="151099at2"/>
<dbReference type="InterPro" id="IPR036465">
    <property type="entry name" value="vWFA_dom_sf"/>
</dbReference>
<keyword evidence="2" id="KW-0732">Signal</keyword>
<accession>D0LX72</accession>
<keyword evidence="1" id="KW-0812">Transmembrane</keyword>
<dbReference type="Gene3D" id="3.40.50.410">
    <property type="entry name" value="von Willebrand factor, type A domain"/>
    <property type="match status" value="1"/>
</dbReference>
<proteinExistence type="predicted"/>
<feature type="domain" description="FHA" evidence="3">
    <location>
        <begin position="441"/>
        <end position="490"/>
    </location>
</feature>
<dbReference type="EMBL" id="CP001804">
    <property type="protein sequence ID" value="ACY16114.1"/>
    <property type="molecule type" value="Genomic_DNA"/>
</dbReference>
<dbReference type="CDD" id="cd00198">
    <property type="entry name" value="vWFA"/>
    <property type="match status" value="1"/>
</dbReference>
<dbReference type="STRING" id="502025.Hoch_3612"/>
<evidence type="ECO:0000256" key="2">
    <source>
        <dbReference type="SAM" id="SignalP"/>
    </source>
</evidence>
<feature type="signal peptide" evidence="2">
    <location>
        <begin position="1"/>
        <end position="34"/>
    </location>
</feature>
<reference evidence="4 5" key="1">
    <citation type="journal article" date="2010" name="Stand. Genomic Sci.">
        <title>Complete genome sequence of Haliangium ochraceum type strain (SMP-2).</title>
        <authorList>
            <consortium name="US DOE Joint Genome Institute (JGI-PGF)"/>
            <person name="Ivanova N."/>
            <person name="Daum C."/>
            <person name="Lang E."/>
            <person name="Abt B."/>
            <person name="Kopitz M."/>
            <person name="Saunders E."/>
            <person name="Lapidus A."/>
            <person name="Lucas S."/>
            <person name="Glavina Del Rio T."/>
            <person name="Nolan M."/>
            <person name="Tice H."/>
            <person name="Copeland A."/>
            <person name="Cheng J.F."/>
            <person name="Chen F."/>
            <person name="Bruce D."/>
            <person name="Goodwin L."/>
            <person name="Pitluck S."/>
            <person name="Mavromatis K."/>
            <person name="Pati A."/>
            <person name="Mikhailova N."/>
            <person name="Chen A."/>
            <person name="Palaniappan K."/>
            <person name="Land M."/>
            <person name="Hauser L."/>
            <person name="Chang Y.J."/>
            <person name="Jeffries C.D."/>
            <person name="Detter J.C."/>
            <person name="Brettin T."/>
            <person name="Rohde M."/>
            <person name="Goker M."/>
            <person name="Bristow J."/>
            <person name="Markowitz V."/>
            <person name="Eisen J.A."/>
            <person name="Hugenholtz P."/>
            <person name="Kyrpides N.C."/>
            <person name="Klenk H.P."/>
        </authorList>
    </citation>
    <scope>NUCLEOTIDE SEQUENCE [LARGE SCALE GENOMIC DNA]</scope>
    <source>
        <strain evidence="5">DSM 14365 / CIP 107738 / JCM 11303 / AJ 13395 / SMP-2</strain>
    </source>
</reference>
<dbReference type="PROSITE" id="PS50006">
    <property type="entry name" value="FHA_DOMAIN"/>
    <property type="match status" value="1"/>
</dbReference>
<dbReference type="Gene3D" id="2.60.200.20">
    <property type="match status" value="1"/>
</dbReference>
<protein>
    <submittedName>
        <fullName evidence="4">FHA domain containing protein</fullName>
    </submittedName>
</protein>
<organism evidence="4 5">
    <name type="scientific">Haliangium ochraceum (strain DSM 14365 / JCM 11303 / SMP-2)</name>
    <dbReference type="NCBI Taxonomy" id="502025"/>
    <lineage>
        <taxon>Bacteria</taxon>
        <taxon>Pseudomonadati</taxon>
        <taxon>Myxococcota</taxon>
        <taxon>Polyangia</taxon>
        <taxon>Haliangiales</taxon>
        <taxon>Kofleriaceae</taxon>
        <taxon>Haliangium</taxon>
    </lineage>
</organism>
<dbReference type="CDD" id="cd00060">
    <property type="entry name" value="FHA"/>
    <property type="match status" value="1"/>
</dbReference>
<dbReference type="SMART" id="SM00240">
    <property type="entry name" value="FHA"/>
    <property type="match status" value="1"/>
</dbReference>
<dbReference type="Pfam" id="PF00498">
    <property type="entry name" value="FHA"/>
    <property type="match status" value="1"/>
</dbReference>
<keyword evidence="1" id="KW-0472">Membrane</keyword>
<evidence type="ECO:0000259" key="3">
    <source>
        <dbReference type="PROSITE" id="PS50006"/>
    </source>
</evidence>
<dbReference type="eggNOG" id="COG1716">
    <property type="taxonomic scope" value="Bacteria"/>
</dbReference>
<keyword evidence="1" id="KW-1133">Transmembrane helix</keyword>
<keyword evidence="5" id="KW-1185">Reference proteome</keyword>
<dbReference type="Proteomes" id="UP000001880">
    <property type="component" value="Chromosome"/>
</dbReference>
<dbReference type="SUPFAM" id="SSF53300">
    <property type="entry name" value="vWA-like"/>
    <property type="match status" value="1"/>
</dbReference>
<gene>
    <name evidence="4" type="ordered locus">Hoch_3612</name>
</gene>
<dbReference type="InterPro" id="IPR008984">
    <property type="entry name" value="SMAD_FHA_dom_sf"/>
</dbReference>
<feature type="chain" id="PRO_5003010557" evidence="2">
    <location>
        <begin position="35"/>
        <end position="514"/>
    </location>
</feature>
<feature type="transmembrane region" description="Helical" evidence="1">
    <location>
        <begin position="356"/>
        <end position="375"/>
    </location>
</feature>
<dbReference type="KEGG" id="hoh:Hoch_3612"/>
<name>D0LX72_HALO1</name>
<evidence type="ECO:0000313" key="4">
    <source>
        <dbReference type="EMBL" id="ACY16114.1"/>
    </source>
</evidence>
<evidence type="ECO:0000256" key="1">
    <source>
        <dbReference type="SAM" id="Phobius"/>
    </source>
</evidence>
<dbReference type="SUPFAM" id="SSF49879">
    <property type="entry name" value="SMAD/FHA domain"/>
    <property type="match status" value="1"/>
</dbReference>